<feature type="binding site" evidence="3">
    <location>
        <position position="133"/>
    </location>
    <ligand>
        <name>a divalent metal cation</name>
        <dbReference type="ChEBI" id="CHEBI:60240"/>
        <label>2</label>
    </ligand>
</feature>
<evidence type="ECO:0000256" key="3">
    <source>
        <dbReference type="PIRSR" id="PIRSR005902-1"/>
    </source>
</evidence>
<dbReference type="PANTHER" id="PTHR46363:SF1">
    <property type="entry name" value="DEOXYRIBONUCLEASE TATDN2-RELATED"/>
    <property type="match status" value="1"/>
</dbReference>
<dbReference type="GO" id="GO:0046872">
    <property type="term" value="F:metal ion binding"/>
    <property type="evidence" value="ECO:0007669"/>
    <property type="project" value="UniProtKB-KW"/>
</dbReference>
<dbReference type="PROSITE" id="PS01091">
    <property type="entry name" value="TATD_3"/>
    <property type="match status" value="1"/>
</dbReference>
<dbReference type="SUPFAM" id="SSF51556">
    <property type="entry name" value="Metallo-dependent hydrolases"/>
    <property type="match status" value="1"/>
</dbReference>
<feature type="binding site" evidence="3">
    <location>
        <position position="97"/>
    </location>
    <ligand>
        <name>a divalent metal cation</name>
        <dbReference type="ChEBI" id="CHEBI:60240"/>
        <label>1</label>
    </ligand>
</feature>
<dbReference type="PIRSF" id="PIRSF005902">
    <property type="entry name" value="DNase_TatD"/>
    <property type="match status" value="1"/>
</dbReference>
<feature type="binding site" evidence="3">
    <location>
        <position position="210"/>
    </location>
    <ligand>
        <name>a divalent metal cation</name>
        <dbReference type="ChEBI" id="CHEBI:60240"/>
        <label>1</label>
    </ligand>
</feature>
<feature type="binding site" evidence="3">
    <location>
        <position position="8"/>
    </location>
    <ligand>
        <name>a divalent metal cation</name>
        <dbReference type="ChEBI" id="CHEBI:60240"/>
        <label>1</label>
    </ligand>
</feature>
<evidence type="ECO:0000256" key="2">
    <source>
        <dbReference type="ARBA" id="ARBA00022801"/>
    </source>
</evidence>
<dbReference type="PROSITE" id="PS01137">
    <property type="entry name" value="TATD_1"/>
    <property type="match status" value="1"/>
</dbReference>
<dbReference type="InterPro" id="IPR015991">
    <property type="entry name" value="TatD/YcfH-like"/>
</dbReference>
<dbReference type="InterPro" id="IPR001130">
    <property type="entry name" value="TatD-like"/>
</dbReference>
<dbReference type="EMBL" id="JQ844217">
    <property type="protein sequence ID" value="AGS52944.1"/>
    <property type="molecule type" value="Genomic_DNA"/>
</dbReference>
<dbReference type="GO" id="GO:0004536">
    <property type="term" value="F:DNA nuclease activity"/>
    <property type="evidence" value="ECO:0007669"/>
    <property type="project" value="InterPro"/>
</dbReference>
<reference evidence="4" key="1">
    <citation type="submission" date="2012-03" db="EMBL/GenBank/DDBJ databases">
        <title>Functional metagenomics reveals considerable lignocellulase gene clusters in the gut microbiome of a wood-feeding higher termite.</title>
        <authorList>
            <person name="Liu N."/>
        </authorList>
    </citation>
    <scope>NUCLEOTIDE SEQUENCE</scope>
</reference>
<dbReference type="FunFam" id="3.20.20.140:FF:000005">
    <property type="entry name" value="TatD family hydrolase"/>
    <property type="match status" value="1"/>
</dbReference>
<dbReference type="GO" id="GO:0016788">
    <property type="term" value="F:hydrolase activity, acting on ester bonds"/>
    <property type="evidence" value="ECO:0007669"/>
    <property type="project" value="InterPro"/>
</dbReference>
<dbReference type="InterPro" id="IPR032466">
    <property type="entry name" value="Metal_Hydrolase"/>
</dbReference>
<dbReference type="AlphaFoldDB" id="A0A806KIN9"/>
<proteinExistence type="predicted"/>
<protein>
    <submittedName>
        <fullName evidence="4">Putative deoxyribonuclease YcfH</fullName>
    </submittedName>
</protein>
<organism evidence="4">
    <name type="scientific">uncultured bacterium contig00028</name>
    <dbReference type="NCBI Taxonomy" id="1181517"/>
    <lineage>
        <taxon>Bacteria</taxon>
        <taxon>environmental samples</taxon>
    </lineage>
</organism>
<dbReference type="InterPro" id="IPR018228">
    <property type="entry name" value="DNase_TatD-rel_CS"/>
</dbReference>
<evidence type="ECO:0000313" key="4">
    <source>
        <dbReference type="EMBL" id="AGS52944.1"/>
    </source>
</evidence>
<keyword evidence="1 3" id="KW-0479">Metal-binding</keyword>
<accession>A0A806KIN9</accession>
<dbReference type="Pfam" id="PF01026">
    <property type="entry name" value="TatD_DNase"/>
    <property type="match status" value="1"/>
</dbReference>
<dbReference type="Gene3D" id="3.20.20.140">
    <property type="entry name" value="Metal-dependent hydrolases"/>
    <property type="match status" value="1"/>
</dbReference>
<evidence type="ECO:0000256" key="1">
    <source>
        <dbReference type="ARBA" id="ARBA00022723"/>
    </source>
</evidence>
<keyword evidence="2" id="KW-0378">Hydrolase</keyword>
<name>A0A806KIN9_9BACT</name>
<sequence>MFIDTHCHIDTILEKSGGTVDFLFEKMEPLPEAIVHIACDPKDFSWGRDFLARKSINGVQIFGAFGVHPLYAETFCEEAETEILEALKLPSVVALGEIGLDYHYKGYNPELQKRVFLKQIEAGLKTGKPYVFHLRDAEDDAFKILQKIDNETLKVHIHCYTGTANFAQKILSLKGNYFFGFTGALTFDKTATIRAAAAAIPLNKILLETDAPYLAPVPLRGKICTPAMTVHIAQVLANVKGISIEEVFKGCRENTKVMYGI</sequence>
<feature type="binding site" evidence="3">
    <location>
        <position position="6"/>
    </location>
    <ligand>
        <name>a divalent metal cation</name>
        <dbReference type="ChEBI" id="CHEBI:60240"/>
        <label>1</label>
    </ligand>
</feature>
<feature type="binding site" evidence="3">
    <location>
        <position position="158"/>
    </location>
    <ligand>
        <name>a divalent metal cation</name>
        <dbReference type="ChEBI" id="CHEBI:60240"/>
        <label>2</label>
    </ligand>
</feature>
<dbReference type="CDD" id="cd01310">
    <property type="entry name" value="TatD_DNAse"/>
    <property type="match status" value="1"/>
</dbReference>
<dbReference type="PANTHER" id="PTHR46363">
    <property type="entry name" value="DEOXYRIBONUCLEASE TATDN2-RELATED"/>
    <property type="match status" value="1"/>
</dbReference>
<dbReference type="NCBIfam" id="TIGR00010">
    <property type="entry name" value="YchF/TatD family DNA exonuclease"/>
    <property type="match status" value="1"/>
</dbReference>